<evidence type="ECO:0000313" key="1">
    <source>
        <dbReference type="EMBL" id="OKP12079.1"/>
    </source>
</evidence>
<organism evidence="1 2">
    <name type="scientific">Penicillium subrubescens</name>
    <dbReference type="NCBI Taxonomy" id="1316194"/>
    <lineage>
        <taxon>Eukaryota</taxon>
        <taxon>Fungi</taxon>
        <taxon>Dikarya</taxon>
        <taxon>Ascomycota</taxon>
        <taxon>Pezizomycotina</taxon>
        <taxon>Eurotiomycetes</taxon>
        <taxon>Eurotiomycetidae</taxon>
        <taxon>Eurotiales</taxon>
        <taxon>Aspergillaceae</taxon>
        <taxon>Penicillium</taxon>
    </lineage>
</organism>
<keyword evidence="2" id="KW-1185">Reference proteome</keyword>
<comment type="caution">
    <text evidence="1">The sequence shown here is derived from an EMBL/GenBank/DDBJ whole genome shotgun (WGS) entry which is preliminary data.</text>
</comment>
<dbReference type="AlphaFoldDB" id="A0A1Q5UI18"/>
<gene>
    <name evidence="1" type="ORF">PENSUB_2437</name>
</gene>
<reference evidence="1 2" key="1">
    <citation type="submission" date="2016-10" db="EMBL/GenBank/DDBJ databases">
        <title>Genome sequence of the ascomycete fungus Penicillium subrubescens.</title>
        <authorList>
            <person name="De Vries R.P."/>
            <person name="Peng M."/>
            <person name="Dilokpimol A."/>
            <person name="Hilden K."/>
            <person name="Makela M.R."/>
            <person name="Grigoriev I."/>
            <person name="Riley R."/>
            <person name="Granchi Z."/>
        </authorList>
    </citation>
    <scope>NUCLEOTIDE SEQUENCE [LARGE SCALE GENOMIC DNA]</scope>
    <source>
        <strain evidence="1 2">CBS 132785</strain>
    </source>
</reference>
<dbReference type="Proteomes" id="UP000186955">
    <property type="component" value="Unassembled WGS sequence"/>
</dbReference>
<sequence>MAVDFTLYDHVLGRQLMLQEKDIEEFLSLRARLQQIQKPQEAPHSLNRTSLLPGELSKIIMREYFDCWHSTISGDLVKLLSVV</sequence>
<evidence type="ECO:0000313" key="2">
    <source>
        <dbReference type="Proteomes" id="UP000186955"/>
    </source>
</evidence>
<accession>A0A1Q5UI18</accession>
<proteinExistence type="predicted"/>
<protein>
    <submittedName>
        <fullName evidence="1">Uncharacterized protein</fullName>
    </submittedName>
</protein>
<dbReference type="EMBL" id="MNBE01000251">
    <property type="protein sequence ID" value="OKP12079.1"/>
    <property type="molecule type" value="Genomic_DNA"/>
</dbReference>
<name>A0A1Q5UI18_9EURO</name>